<organism evidence="2 3">
    <name type="scientific">Nephila pilipes</name>
    <name type="common">Giant wood spider</name>
    <name type="synonym">Nephila maculata</name>
    <dbReference type="NCBI Taxonomy" id="299642"/>
    <lineage>
        <taxon>Eukaryota</taxon>
        <taxon>Metazoa</taxon>
        <taxon>Ecdysozoa</taxon>
        <taxon>Arthropoda</taxon>
        <taxon>Chelicerata</taxon>
        <taxon>Arachnida</taxon>
        <taxon>Araneae</taxon>
        <taxon>Araneomorphae</taxon>
        <taxon>Entelegynae</taxon>
        <taxon>Araneoidea</taxon>
        <taxon>Nephilidae</taxon>
        <taxon>Nephila</taxon>
    </lineage>
</organism>
<sequence>MKKNSWERRVSIPVPTVCKASTSKSEIRLRRFRLAKLLLATCCALVEWEKQDEECRVALGATEEKYFIFSSKSETKNSSSTKLFFSSFRK</sequence>
<dbReference type="EMBL" id="BMAW01057356">
    <property type="protein sequence ID" value="GFT10334.1"/>
    <property type="molecule type" value="Genomic_DNA"/>
</dbReference>
<dbReference type="Proteomes" id="UP000887013">
    <property type="component" value="Unassembled WGS sequence"/>
</dbReference>
<keyword evidence="3" id="KW-1185">Reference proteome</keyword>
<evidence type="ECO:0000313" key="1">
    <source>
        <dbReference type="EMBL" id="GFS67429.1"/>
    </source>
</evidence>
<dbReference type="AlphaFoldDB" id="A0A8X6TH46"/>
<comment type="caution">
    <text evidence="2">The sequence shown here is derived from an EMBL/GenBank/DDBJ whole genome shotgun (WGS) entry which is preliminary data.</text>
</comment>
<accession>A0A8X6TH46</accession>
<evidence type="ECO:0000313" key="2">
    <source>
        <dbReference type="EMBL" id="GFT10334.1"/>
    </source>
</evidence>
<dbReference type="EMBL" id="BMAW01094788">
    <property type="protein sequence ID" value="GFS67429.1"/>
    <property type="molecule type" value="Genomic_DNA"/>
</dbReference>
<proteinExistence type="predicted"/>
<gene>
    <name evidence="1" type="ORF">NPIL_307461</name>
    <name evidence="2" type="ORF">NPIL_610331</name>
</gene>
<evidence type="ECO:0000313" key="3">
    <source>
        <dbReference type="Proteomes" id="UP000887013"/>
    </source>
</evidence>
<name>A0A8X6TH46_NEPPI</name>
<reference evidence="2" key="1">
    <citation type="submission" date="2020-08" db="EMBL/GenBank/DDBJ databases">
        <title>Multicomponent nature underlies the extraordinary mechanical properties of spider dragline silk.</title>
        <authorList>
            <person name="Kono N."/>
            <person name="Nakamura H."/>
            <person name="Mori M."/>
            <person name="Yoshida Y."/>
            <person name="Ohtoshi R."/>
            <person name="Malay A.D."/>
            <person name="Moran D.A.P."/>
            <person name="Tomita M."/>
            <person name="Numata K."/>
            <person name="Arakawa K."/>
        </authorList>
    </citation>
    <scope>NUCLEOTIDE SEQUENCE</scope>
</reference>
<protein>
    <submittedName>
        <fullName evidence="2">Uncharacterized protein</fullName>
    </submittedName>
</protein>